<evidence type="ECO:0000259" key="1">
    <source>
        <dbReference type="PROSITE" id="PS50995"/>
    </source>
</evidence>
<accession>A0AAU4JXX6</accession>
<proteinExistence type="predicted"/>
<dbReference type="GO" id="GO:0006950">
    <property type="term" value="P:response to stress"/>
    <property type="evidence" value="ECO:0007669"/>
    <property type="project" value="TreeGrafter"/>
</dbReference>
<dbReference type="InterPro" id="IPR036388">
    <property type="entry name" value="WH-like_DNA-bd_sf"/>
</dbReference>
<dbReference type="Proteomes" id="UP001432128">
    <property type="component" value="Chromosome"/>
</dbReference>
<sequence length="152" mass="16596">MTEPLDDVEGRVWRALARALVVVPRDLETDLQRESGLTLGEYQVLVILSESPERRCRMTELASLVGLSASRMTRLIAALTARGDTTRMRDGCDRRGMSAVLTDAGFARLERAYPAHLTSVRARVLDPLRAVDAEALAAALEELAGPIPQLKG</sequence>
<dbReference type="RefSeq" id="WP_328856237.1">
    <property type="nucleotide sequence ID" value="NZ_CP108021.1"/>
</dbReference>
<dbReference type="EMBL" id="CP108021">
    <property type="protein sequence ID" value="WUM18626.1"/>
    <property type="molecule type" value="Genomic_DNA"/>
</dbReference>
<dbReference type="Pfam" id="PF12802">
    <property type="entry name" value="MarR_2"/>
    <property type="match status" value="1"/>
</dbReference>
<dbReference type="GO" id="GO:0003700">
    <property type="term" value="F:DNA-binding transcription factor activity"/>
    <property type="evidence" value="ECO:0007669"/>
    <property type="project" value="InterPro"/>
</dbReference>
<dbReference type="SUPFAM" id="SSF46785">
    <property type="entry name" value="Winged helix' DNA-binding domain"/>
    <property type="match status" value="1"/>
</dbReference>
<name>A0AAU4JXX6_9NOCA</name>
<keyword evidence="3" id="KW-1185">Reference proteome</keyword>
<protein>
    <submittedName>
        <fullName evidence="2">MarR family transcriptional regulator</fullName>
    </submittedName>
</protein>
<dbReference type="AlphaFoldDB" id="A0AAU4JXX6"/>
<organism evidence="2 3">
    <name type="scientific">Williamsia herbipolensis</name>
    <dbReference type="NCBI Taxonomy" id="1603258"/>
    <lineage>
        <taxon>Bacteria</taxon>
        <taxon>Bacillati</taxon>
        <taxon>Actinomycetota</taxon>
        <taxon>Actinomycetes</taxon>
        <taxon>Mycobacteriales</taxon>
        <taxon>Nocardiaceae</taxon>
        <taxon>Williamsia</taxon>
    </lineage>
</organism>
<feature type="domain" description="HTH marR-type" evidence="1">
    <location>
        <begin position="9"/>
        <end position="145"/>
    </location>
</feature>
<dbReference type="PANTHER" id="PTHR33164">
    <property type="entry name" value="TRANSCRIPTIONAL REGULATOR, MARR FAMILY"/>
    <property type="match status" value="1"/>
</dbReference>
<dbReference type="InterPro" id="IPR036390">
    <property type="entry name" value="WH_DNA-bd_sf"/>
</dbReference>
<dbReference type="SMART" id="SM00347">
    <property type="entry name" value="HTH_MARR"/>
    <property type="match status" value="1"/>
</dbReference>
<evidence type="ECO:0000313" key="2">
    <source>
        <dbReference type="EMBL" id="WUM18626.1"/>
    </source>
</evidence>
<reference evidence="2 3" key="1">
    <citation type="submission" date="2022-10" db="EMBL/GenBank/DDBJ databases">
        <title>The complete genomes of actinobacterial strains from the NBC collection.</title>
        <authorList>
            <person name="Joergensen T.S."/>
            <person name="Alvarez Arevalo M."/>
            <person name="Sterndorff E.B."/>
            <person name="Faurdal D."/>
            <person name="Vuksanovic O."/>
            <person name="Mourched A.-S."/>
            <person name="Charusanti P."/>
            <person name="Shaw S."/>
            <person name="Blin K."/>
            <person name="Weber T."/>
        </authorList>
    </citation>
    <scope>NUCLEOTIDE SEQUENCE [LARGE SCALE GENOMIC DNA]</scope>
    <source>
        <strain evidence="2 3">NBC_00319</strain>
    </source>
</reference>
<dbReference type="InterPro" id="IPR000835">
    <property type="entry name" value="HTH_MarR-typ"/>
</dbReference>
<dbReference type="InterPro" id="IPR039422">
    <property type="entry name" value="MarR/SlyA-like"/>
</dbReference>
<dbReference type="Gene3D" id="1.10.10.10">
    <property type="entry name" value="Winged helix-like DNA-binding domain superfamily/Winged helix DNA-binding domain"/>
    <property type="match status" value="1"/>
</dbReference>
<evidence type="ECO:0000313" key="3">
    <source>
        <dbReference type="Proteomes" id="UP001432128"/>
    </source>
</evidence>
<dbReference type="PANTHER" id="PTHR33164:SF99">
    <property type="entry name" value="MARR FAMILY REGULATORY PROTEIN"/>
    <property type="match status" value="1"/>
</dbReference>
<dbReference type="PROSITE" id="PS50995">
    <property type="entry name" value="HTH_MARR_2"/>
    <property type="match status" value="1"/>
</dbReference>
<dbReference type="KEGG" id="whr:OG579_12835"/>
<gene>
    <name evidence="2" type="ORF">OG579_12835</name>
</gene>